<organism evidence="1">
    <name type="scientific">Rhizophora mucronata</name>
    <name type="common">Asiatic mangrove</name>
    <dbReference type="NCBI Taxonomy" id="61149"/>
    <lineage>
        <taxon>Eukaryota</taxon>
        <taxon>Viridiplantae</taxon>
        <taxon>Streptophyta</taxon>
        <taxon>Embryophyta</taxon>
        <taxon>Tracheophyta</taxon>
        <taxon>Spermatophyta</taxon>
        <taxon>Magnoliopsida</taxon>
        <taxon>eudicotyledons</taxon>
        <taxon>Gunneridae</taxon>
        <taxon>Pentapetalae</taxon>
        <taxon>rosids</taxon>
        <taxon>fabids</taxon>
        <taxon>Malpighiales</taxon>
        <taxon>Rhizophoraceae</taxon>
        <taxon>Rhizophora</taxon>
    </lineage>
</organism>
<protein>
    <submittedName>
        <fullName evidence="1">Uncharacterized protein</fullName>
    </submittedName>
</protein>
<dbReference type="AlphaFoldDB" id="A0A2P2PLT5"/>
<evidence type="ECO:0000313" key="1">
    <source>
        <dbReference type="EMBL" id="MBX55589.1"/>
    </source>
</evidence>
<accession>A0A2P2PLT5</accession>
<dbReference type="EMBL" id="GGEC01075105">
    <property type="protein sequence ID" value="MBX55589.1"/>
    <property type="molecule type" value="Transcribed_RNA"/>
</dbReference>
<reference evidence="1" key="1">
    <citation type="submission" date="2018-02" db="EMBL/GenBank/DDBJ databases">
        <title>Rhizophora mucronata_Transcriptome.</title>
        <authorList>
            <person name="Meera S.P."/>
            <person name="Sreeshan A."/>
            <person name="Augustine A."/>
        </authorList>
    </citation>
    <scope>NUCLEOTIDE SEQUENCE</scope>
    <source>
        <tissue evidence="1">Leaf</tissue>
    </source>
</reference>
<proteinExistence type="predicted"/>
<sequence>MLTNFTGVSSSSRLHGMYAFVRNDCLSSLGNRCSSFFIVFLFFPLVKLIATSDNNYGIPVSSTVVQYV</sequence>
<name>A0A2P2PLT5_RHIMU</name>